<protein>
    <recommendedName>
        <fullName evidence="4">DUF1566 domain-containing protein</fullName>
    </recommendedName>
</protein>
<evidence type="ECO:0000256" key="1">
    <source>
        <dbReference type="SAM" id="SignalP"/>
    </source>
</evidence>
<dbReference type="CDD" id="cd13120">
    <property type="entry name" value="BF2867_like_N"/>
    <property type="match status" value="1"/>
</dbReference>
<keyword evidence="1" id="KW-0732">Signal</keyword>
<comment type="caution">
    <text evidence="2">The sequence shown here is derived from an EMBL/GenBank/DDBJ whole genome shotgun (WGS) entry which is preliminary data.</text>
</comment>
<dbReference type="AlphaFoldDB" id="A0A4S2FIJ6"/>
<feature type="chain" id="PRO_5020223812" description="DUF1566 domain-containing protein" evidence="1">
    <location>
        <begin position="24"/>
        <end position="523"/>
    </location>
</feature>
<reference evidence="2 3" key="1">
    <citation type="submission" date="2019-04" db="EMBL/GenBank/DDBJ databases">
        <title>Microbes associate with the intestines of laboratory mice.</title>
        <authorList>
            <person name="Navarre W."/>
            <person name="Wong E."/>
            <person name="Huang K."/>
            <person name="Tropini C."/>
            <person name="Ng K."/>
            <person name="Yu B."/>
        </authorList>
    </citation>
    <scope>NUCLEOTIDE SEQUENCE [LARGE SCALE GENOMIC DNA]</scope>
    <source>
        <strain evidence="2 3">NM22_B1</strain>
    </source>
</reference>
<dbReference type="Pfam" id="PF13149">
    <property type="entry name" value="Mfa_like_1"/>
    <property type="match status" value="1"/>
</dbReference>
<evidence type="ECO:0008006" key="4">
    <source>
        <dbReference type="Google" id="ProtNLM"/>
    </source>
</evidence>
<dbReference type="InterPro" id="IPR042278">
    <property type="entry name" value="Mfa-like_1_N"/>
</dbReference>
<gene>
    <name evidence="2" type="ORF">E5339_15460</name>
</gene>
<dbReference type="EMBL" id="SRYJ01000037">
    <property type="protein sequence ID" value="TGY68634.1"/>
    <property type="molecule type" value="Genomic_DNA"/>
</dbReference>
<sequence>MKTNLLNISILVLLTAVSLCGCSNDDEPVAATDGTTLTVTARADGFAPAEGTAQTGIPHTRAAESGYTTTFVKGDRIGVFAVKDGNVIADCRNVPLTYDGTAWEGTVYKYTGATYFAYYPYTDGMNDKTSVSEIVAAFNTAVATATDQSTYAGYTACDLMTATAKSPIVGSSLSFSFTHRMSLIEISLPVQKYKTSGSADAYEYSAPVLNPAFSLAPGSGSNAATIKPYLMGNGIYRYIVPAGTSGATLSGVFHTADGKTIEYSKSSLSLSSGNYKRLNVTYSGAPSDIPTVRALAVGDYYYSDGSICPGDASNPPSEGCIGVVYWVGSIIEEDPLLKEDHPGCTHGLVAALQDAGQTVWSSECEDITNNWLKNQGGTYGIATLKEENKMQGYANTKALEGYNKSSRVTTENPRREVLPIGLIRSYAGAHPAPASSSGWYFPSVKELKFMCWGQNASNETEGKKMLDGQFGKITGASSLQSNYYWSSTEYDNYWAWFVRFDDGYVYTYSKRISSYWVRAVLAF</sequence>
<dbReference type="InterPro" id="IPR025049">
    <property type="entry name" value="Mfa-like_1"/>
</dbReference>
<dbReference type="Gene3D" id="2.60.40.2620">
    <property type="entry name" value="Fimbrillin-like"/>
    <property type="match status" value="1"/>
</dbReference>
<dbReference type="RefSeq" id="WP_135952249.1">
    <property type="nucleotide sequence ID" value="NZ_CAPOAU010000092.1"/>
</dbReference>
<accession>A0A4S2FIJ6</accession>
<organism evidence="2 3">
    <name type="scientific">Phocaeicola sartorii</name>
    <dbReference type="NCBI Taxonomy" id="671267"/>
    <lineage>
        <taxon>Bacteria</taxon>
        <taxon>Pseudomonadati</taxon>
        <taxon>Bacteroidota</taxon>
        <taxon>Bacteroidia</taxon>
        <taxon>Bacteroidales</taxon>
        <taxon>Bacteroidaceae</taxon>
        <taxon>Phocaeicola</taxon>
    </lineage>
</organism>
<dbReference type="Gene3D" id="2.60.40.3570">
    <property type="match status" value="1"/>
</dbReference>
<name>A0A4S2FIJ6_9BACT</name>
<evidence type="ECO:0000313" key="3">
    <source>
        <dbReference type="Proteomes" id="UP000310760"/>
    </source>
</evidence>
<dbReference type="Proteomes" id="UP000310760">
    <property type="component" value="Unassembled WGS sequence"/>
</dbReference>
<feature type="signal peptide" evidence="1">
    <location>
        <begin position="1"/>
        <end position="23"/>
    </location>
</feature>
<dbReference type="PROSITE" id="PS51257">
    <property type="entry name" value="PROKAR_LIPOPROTEIN"/>
    <property type="match status" value="1"/>
</dbReference>
<evidence type="ECO:0000313" key="2">
    <source>
        <dbReference type="EMBL" id="TGY68634.1"/>
    </source>
</evidence>
<proteinExistence type="predicted"/>